<name>A0A1H7JGK3_RUMAL</name>
<dbReference type="InterPro" id="IPR032675">
    <property type="entry name" value="LRR_dom_sf"/>
</dbReference>
<evidence type="ECO:0000313" key="3">
    <source>
        <dbReference type="Proteomes" id="UP000186015"/>
    </source>
</evidence>
<proteinExistence type="predicted"/>
<reference evidence="2 3" key="1">
    <citation type="submission" date="2016-10" db="EMBL/GenBank/DDBJ databases">
        <authorList>
            <person name="de Groot N.N."/>
        </authorList>
    </citation>
    <scope>NUCLEOTIDE SEQUENCE [LARGE SCALE GENOMIC DNA]</scope>
    <source>
        <strain evidence="2 3">KH2T6</strain>
    </source>
</reference>
<dbReference type="EMBL" id="FOAT01000005">
    <property type="protein sequence ID" value="SEK73554.1"/>
    <property type="molecule type" value="Genomic_DNA"/>
</dbReference>
<dbReference type="RefSeq" id="WP_074831831.1">
    <property type="nucleotide sequence ID" value="NZ_FOAT01000005.1"/>
</dbReference>
<dbReference type="InterPro" id="IPR026906">
    <property type="entry name" value="LRR_5"/>
</dbReference>
<dbReference type="Pfam" id="PF13306">
    <property type="entry name" value="LRR_5"/>
    <property type="match status" value="1"/>
</dbReference>
<protein>
    <submittedName>
        <fullName evidence="2">Leucine rich repeat-containing protein</fullName>
    </submittedName>
</protein>
<feature type="signal peptide" evidence="1">
    <location>
        <begin position="1"/>
        <end position="20"/>
    </location>
</feature>
<keyword evidence="1" id="KW-0732">Signal</keyword>
<feature type="chain" id="PRO_5038553638" evidence="1">
    <location>
        <begin position="21"/>
        <end position="430"/>
    </location>
</feature>
<organism evidence="2 3">
    <name type="scientific">Ruminococcus albus</name>
    <dbReference type="NCBI Taxonomy" id="1264"/>
    <lineage>
        <taxon>Bacteria</taxon>
        <taxon>Bacillati</taxon>
        <taxon>Bacillota</taxon>
        <taxon>Clostridia</taxon>
        <taxon>Eubacteriales</taxon>
        <taxon>Oscillospiraceae</taxon>
        <taxon>Ruminococcus</taxon>
    </lineage>
</organism>
<dbReference type="PANTHER" id="PTHR45661:SF3">
    <property type="entry name" value="IG-LIKE DOMAIN-CONTAINING PROTEIN"/>
    <property type="match status" value="1"/>
</dbReference>
<accession>A0A1H7JGK3</accession>
<gene>
    <name evidence="2" type="ORF">SAMN05216469_10546</name>
</gene>
<dbReference type="Gene3D" id="3.80.10.10">
    <property type="entry name" value="Ribonuclease Inhibitor"/>
    <property type="match status" value="2"/>
</dbReference>
<dbReference type="InterPro" id="IPR053139">
    <property type="entry name" value="Surface_bspA-like"/>
</dbReference>
<dbReference type="OrthoDB" id="1819725at2"/>
<dbReference type="Proteomes" id="UP000186015">
    <property type="component" value="Unassembled WGS sequence"/>
</dbReference>
<dbReference type="PANTHER" id="PTHR45661">
    <property type="entry name" value="SURFACE ANTIGEN"/>
    <property type="match status" value="1"/>
</dbReference>
<sequence length="430" mass="47747">MNNKKIVAGLLALSFVFGGAALPNTKGNNNGVISASAGGYEVYVFDNFEYIYLENNTVEITDYIADCYGPDVEIYIPDEIDGYTVSSIGEGAFSDVNAGSVSIPDGVTNIADNAFSNSKFENIYLPMTVKKIGRAAFSGCKSLKCIYIPEKVTNIDYRTFLNCESLVDVEFGGNVRSIEFSAFEGCNNLETIDLPKSVEMIGDSAFKDCKSLKSITIPDGVTTIEACTFEGCKNLNTVILPDSLESIGNEVFVNCTSLETLYLPDRLQTIGEGAFFGCTKLKNLYITDNVTEIGEMAFAYRNRIENEIEPLRNLTIYCYKRSYAQGYAEENGLMYRFVNYYPEVTKIDYNEEFHQFRIKWSAVDGAEKYGIAVRLAGKWKVQAYTEAENTTFTSPKLKAKSKYNMVICAKIDGEWDTSNISGRAFTVTVK</sequence>
<dbReference type="SUPFAM" id="SSF52058">
    <property type="entry name" value="L domain-like"/>
    <property type="match status" value="1"/>
</dbReference>
<evidence type="ECO:0000313" key="2">
    <source>
        <dbReference type="EMBL" id="SEK73554.1"/>
    </source>
</evidence>
<dbReference type="AlphaFoldDB" id="A0A1H7JGK3"/>
<evidence type="ECO:0000256" key="1">
    <source>
        <dbReference type="SAM" id="SignalP"/>
    </source>
</evidence>